<feature type="binding site" evidence="3">
    <location>
        <position position="58"/>
    </location>
    <ligand>
        <name>substrate</name>
    </ligand>
</feature>
<dbReference type="Proteomes" id="UP000283485">
    <property type="component" value="Unassembled WGS sequence"/>
</dbReference>
<dbReference type="CDD" id="cd07067">
    <property type="entry name" value="HP_PGM_like"/>
    <property type="match status" value="1"/>
</dbReference>
<accession>A0A3E4N6Y0</accession>
<keyword evidence="7" id="KW-1185">Reference proteome</keyword>
<organism evidence="4 7">
    <name type="scientific">Phocaeicola plebeius</name>
    <dbReference type="NCBI Taxonomy" id="310297"/>
    <lineage>
        <taxon>Bacteria</taxon>
        <taxon>Pseudomonadati</taxon>
        <taxon>Bacteroidota</taxon>
        <taxon>Bacteroidia</taxon>
        <taxon>Bacteroidales</taxon>
        <taxon>Bacteroidaceae</taxon>
        <taxon>Phocaeicola</taxon>
    </lineage>
</organism>
<dbReference type="PANTHER" id="PTHR46517">
    <property type="entry name" value="FRUCTOSE-2,6-BISPHOSPHATASE TIGAR"/>
    <property type="match status" value="1"/>
</dbReference>
<evidence type="ECO:0000313" key="9">
    <source>
        <dbReference type="Proteomes" id="UP000285109"/>
    </source>
</evidence>
<gene>
    <name evidence="5" type="ORF">DW653_10975</name>
    <name evidence="6" type="ORF">DWZ34_13490</name>
    <name evidence="4" type="ORF">DXD04_01985</name>
</gene>
<dbReference type="EMBL" id="QRQK01000030">
    <property type="protein sequence ID" value="RHM93940.1"/>
    <property type="molecule type" value="Genomic_DNA"/>
</dbReference>
<dbReference type="Pfam" id="PF00300">
    <property type="entry name" value="His_Phos_1"/>
    <property type="match status" value="1"/>
</dbReference>
<dbReference type="InterPro" id="IPR051695">
    <property type="entry name" value="Phosphoglycerate_Mutase"/>
</dbReference>
<dbReference type="Gene3D" id="3.40.50.1240">
    <property type="entry name" value="Phosphoglycerate mutase-like"/>
    <property type="match status" value="1"/>
</dbReference>
<proteinExistence type="predicted"/>
<feature type="binding site" evidence="3">
    <location>
        <begin position="8"/>
        <end position="15"/>
    </location>
    <ligand>
        <name>substrate</name>
    </ligand>
</feature>
<evidence type="ECO:0000256" key="2">
    <source>
        <dbReference type="PIRSR" id="PIRSR613078-1"/>
    </source>
</evidence>
<dbReference type="InterPro" id="IPR013078">
    <property type="entry name" value="His_Pase_superF_clade-1"/>
</dbReference>
<dbReference type="GO" id="GO:0005829">
    <property type="term" value="C:cytosol"/>
    <property type="evidence" value="ECO:0007669"/>
    <property type="project" value="TreeGrafter"/>
</dbReference>
<evidence type="ECO:0000256" key="3">
    <source>
        <dbReference type="PIRSR" id="PIRSR613078-2"/>
    </source>
</evidence>
<feature type="active site" description="Tele-phosphohistidine intermediate" evidence="2">
    <location>
        <position position="9"/>
    </location>
</feature>
<dbReference type="SMART" id="SM00855">
    <property type="entry name" value="PGAM"/>
    <property type="match status" value="1"/>
</dbReference>
<evidence type="ECO:0000313" key="8">
    <source>
        <dbReference type="Proteomes" id="UP000283485"/>
    </source>
</evidence>
<dbReference type="PANTHER" id="PTHR46517:SF1">
    <property type="entry name" value="FRUCTOSE-2,6-BISPHOSPHATASE TIGAR"/>
    <property type="match status" value="1"/>
</dbReference>
<evidence type="ECO:0000313" key="5">
    <source>
        <dbReference type="EMBL" id="RHF89364.1"/>
    </source>
</evidence>
<dbReference type="PROSITE" id="PS00175">
    <property type="entry name" value="PG_MUTASE"/>
    <property type="match status" value="1"/>
</dbReference>
<dbReference type="GO" id="GO:0045820">
    <property type="term" value="P:negative regulation of glycolytic process"/>
    <property type="evidence" value="ECO:0007669"/>
    <property type="project" value="TreeGrafter"/>
</dbReference>
<feature type="active site" description="Proton donor/acceptor" evidence="2">
    <location>
        <position position="82"/>
    </location>
</feature>
<dbReference type="PIRSF" id="PIRSF000709">
    <property type="entry name" value="6PFK_2-Ptase"/>
    <property type="match status" value="1"/>
</dbReference>
<keyword evidence="1" id="KW-0378">Hydrolase</keyword>
<dbReference type="EMBL" id="QSQT01000002">
    <property type="protein sequence ID" value="RGK58046.1"/>
    <property type="molecule type" value="Genomic_DNA"/>
</dbReference>
<dbReference type="InterPro" id="IPR029033">
    <property type="entry name" value="His_PPase_superfam"/>
</dbReference>
<protein>
    <submittedName>
        <fullName evidence="4">Histidine phosphatase family protein</fullName>
    </submittedName>
</protein>
<dbReference type="AlphaFoldDB" id="A0A3E4N6Y0"/>
<dbReference type="GO" id="GO:0043456">
    <property type="term" value="P:regulation of pentose-phosphate shunt"/>
    <property type="evidence" value="ECO:0007669"/>
    <property type="project" value="TreeGrafter"/>
</dbReference>
<dbReference type="RefSeq" id="WP_117670392.1">
    <property type="nucleotide sequence ID" value="NZ_CABOGR010000002.1"/>
</dbReference>
<evidence type="ECO:0000313" key="4">
    <source>
        <dbReference type="EMBL" id="RGK58046.1"/>
    </source>
</evidence>
<evidence type="ECO:0000313" key="6">
    <source>
        <dbReference type="EMBL" id="RHM93940.1"/>
    </source>
</evidence>
<dbReference type="GO" id="GO:0004331">
    <property type="term" value="F:fructose-2,6-bisphosphate 2-phosphatase activity"/>
    <property type="evidence" value="ECO:0007669"/>
    <property type="project" value="TreeGrafter"/>
</dbReference>
<evidence type="ECO:0000313" key="7">
    <source>
        <dbReference type="Proteomes" id="UP000260862"/>
    </source>
</evidence>
<reference evidence="7 8" key="1">
    <citation type="submission" date="2018-08" db="EMBL/GenBank/DDBJ databases">
        <title>A genome reference for cultivated species of the human gut microbiota.</title>
        <authorList>
            <person name="Zou Y."/>
            <person name="Xue W."/>
            <person name="Luo G."/>
        </authorList>
    </citation>
    <scope>NUCLEOTIDE SEQUENCE [LARGE SCALE GENOMIC DNA]</scope>
    <source>
        <strain evidence="6 9">AF31-28B-AC</strain>
        <strain evidence="5 8">AM23-23</strain>
        <strain evidence="4 7">TF10-3AC</strain>
    </source>
</reference>
<dbReference type="EMBL" id="QRHQ01000021">
    <property type="protein sequence ID" value="RHF89364.1"/>
    <property type="molecule type" value="Genomic_DNA"/>
</dbReference>
<comment type="caution">
    <text evidence="4">The sequence shown here is derived from an EMBL/GenBank/DDBJ whole genome shotgun (WGS) entry which is preliminary data.</text>
</comment>
<sequence length="174" mass="19672">MITLYLARHGQTVENLSRIFQGHLPGTLTEEGKKQAMDLGESLRNIALDAVVSSDLQRVVDTVQLAVGDRQLPWQQTTLLREIDWGPWTGLPVGSVDLSNPPAGVETRQMMYDRAGAFLDYLWQHYDGKRVLVVAHGQINRCLEARITGVPLEELRTVPLMKNAELHRYELTRE</sequence>
<dbReference type="Proteomes" id="UP000285109">
    <property type="component" value="Unassembled WGS sequence"/>
</dbReference>
<dbReference type="Proteomes" id="UP000260862">
    <property type="component" value="Unassembled WGS sequence"/>
</dbReference>
<name>A0A3E4N6Y0_9BACT</name>
<dbReference type="InterPro" id="IPR001345">
    <property type="entry name" value="PG/BPGM_mutase_AS"/>
</dbReference>
<evidence type="ECO:0000256" key="1">
    <source>
        <dbReference type="ARBA" id="ARBA00022801"/>
    </source>
</evidence>
<dbReference type="SUPFAM" id="SSF53254">
    <property type="entry name" value="Phosphoglycerate mutase-like"/>
    <property type="match status" value="1"/>
</dbReference>